<keyword evidence="2" id="KW-1185">Reference proteome</keyword>
<evidence type="ECO:0000313" key="1">
    <source>
        <dbReference type="EMBL" id="MDG3584870.1"/>
    </source>
</evidence>
<organism evidence="1 2">
    <name type="scientific">Galbibacter pacificus</name>
    <dbReference type="NCBI Taxonomy" id="2996052"/>
    <lineage>
        <taxon>Bacteria</taxon>
        <taxon>Pseudomonadati</taxon>
        <taxon>Bacteroidota</taxon>
        <taxon>Flavobacteriia</taxon>
        <taxon>Flavobacteriales</taxon>
        <taxon>Flavobacteriaceae</taxon>
        <taxon>Galbibacter</taxon>
    </lineage>
</organism>
<proteinExistence type="predicted"/>
<dbReference type="RefSeq" id="WP_277898627.1">
    <property type="nucleotide sequence ID" value="NZ_JAPMUA010000001.1"/>
</dbReference>
<name>A0ABT6FNM9_9FLAO</name>
<dbReference type="EMBL" id="JAPMUA010000001">
    <property type="protein sequence ID" value="MDG3584870.1"/>
    <property type="molecule type" value="Genomic_DNA"/>
</dbReference>
<comment type="caution">
    <text evidence="1">The sequence shown here is derived from an EMBL/GenBank/DDBJ whole genome shotgun (WGS) entry which is preliminary data.</text>
</comment>
<dbReference type="Proteomes" id="UP001153642">
    <property type="component" value="Unassembled WGS sequence"/>
</dbReference>
<gene>
    <name evidence="1" type="ORF">OSR52_03240</name>
</gene>
<accession>A0ABT6FNM9</accession>
<protein>
    <submittedName>
        <fullName evidence="1">Uncharacterized protein</fullName>
    </submittedName>
</protein>
<sequence>METIQKISENELDMPLKELQPPHPIAKTKYGAIDWNIKHTMWYCGQLSMINGIINKHFSLN</sequence>
<reference evidence="1" key="1">
    <citation type="submission" date="2022-11" db="EMBL/GenBank/DDBJ databases">
        <title>High-quality draft genome sequence of Galbibacter sp. strain CMA-7.</title>
        <authorList>
            <person name="Wei L."/>
            <person name="Dong C."/>
            <person name="Shao Z."/>
        </authorList>
    </citation>
    <scope>NUCLEOTIDE SEQUENCE</scope>
    <source>
        <strain evidence="1">CMA-7</strain>
    </source>
</reference>
<evidence type="ECO:0000313" key="2">
    <source>
        <dbReference type="Proteomes" id="UP001153642"/>
    </source>
</evidence>